<feature type="domain" description="DC1" evidence="2">
    <location>
        <begin position="68"/>
        <end position="115"/>
    </location>
</feature>
<accession>A0A8T0TPJ6</accession>
<dbReference type="SUPFAM" id="SSF57889">
    <property type="entry name" value="Cysteine-rich domain"/>
    <property type="match status" value="2"/>
</dbReference>
<evidence type="ECO:0000313" key="3">
    <source>
        <dbReference type="EMBL" id="KAG2612780.1"/>
    </source>
</evidence>
<dbReference type="Proteomes" id="UP000823388">
    <property type="component" value="Chromosome 4K"/>
</dbReference>
<dbReference type="EMBL" id="CM029043">
    <property type="protein sequence ID" value="KAG2612780.1"/>
    <property type="molecule type" value="Genomic_DNA"/>
</dbReference>
<gene>
    <name evidence="3" type="ORF">PVAP13_4KG307800</name>
</gene>
<name>A0A8T0TPJ6_PANVG</name>
<organism evidence="3 4">
    <name type="scientific">Panicum virgatum</name>
    <name type="common">Blackwell switchgrass</name>
    <dbReference type="NCBI Taxonomy" id="38727"/>
    <lineage>
        <taxon>Eukaryota</taxon>
        <taxon>Viridiplantae</taxon>
        <taxon>Streptophyta</taxon>
        <taxon>Embryophyta</taxon>
        <taxon>Tracheophyta</taxon>
        <taxon>Spermatophyta</taxon>
        <taxon>Magnoliopsida</taxon>
        <taxon>Liliopsida</taxon>
        <taxon>Poales</taxon>
        <taxon>Poaceae</taxon>
        <taxon>PACMAD clade</taxon>
        <taxon>Panicoideae</taxon>
        <taxon>Panicodae</taxon>
        <taxon>Paniceae</taxon>
        <taxon>Panicinae</taxon>
        <taxon>Panicum</taxon>
        <taxon>Panicum sect. Hiantes</taxon>
    </lineage>
</organism>
<dbReference type="AlphaFoldDB" id="A0A8T0TPJ6"/>
<dbReference type="PANTHER" id="PTHR47841:SF7">
    <property type="entry name" value="CYSTEINE_HISTIDINE-RICH C1 DOMAIN PROTEIN"/>
    <property type="match status" value="1"/>
</dbReference>
<proteinExistence type="predicted"/>
<dbReference type="Pfam" id="PF03107">
    <property type="entry name" value="C1_2"/>
    <property type="match status" value="3"/>
</dbReference>
<evidence type="ECO:0000313" key="4">
    <source>
        <dbReference type="Proteomes" id="UP000823388"/>
    </source>
</evidence>
<feature type="domain" description="DC1" evidence="2">
    <location>
        <begin position="130"/>
        <end position="175"/>
    </location>
</feature>
<evidence type="ECO:0000256" key="1">
    <source>
        <dbReference type="ARBA" id="ARBA00022737"/>
    </source>
</evidence>
<reference evidence="3" key="1">
    <citation type="submission" date="2020-05" db="EMBL/GenBank/DDBJ databases">
        <title>WGS assembly of Panicum virgatum.</title>
        <authorList>
            <person name="Lovell J.T."/>
            <person name="Jenkins J."/>
            <person name="Shu S."/>
            <person name="Juenger T.E."/>
            <person name="Schmutz J."/>
        </authorList>
    </citation>
    <scope>NUCLEOTIDE SEQUENCE</scope>
    <source>
        <strain evidence="3">AP13</strain>
    </source>
</reference>
<dbReference type="PANTHER" id="PTHR47841">
    <property type="entry name" value="DIACYLGLYCEROL KINASE THETA-LIKE-RELATED"/>
    <property type="match status" value="1"/>
</dbReference>
<keyword evidence="1" id="KW-0677">Repeat</keyword>
<keyword evidence="4" id="KW-1185">Reference proteome</keyword>
<dbReference type="InterPro" id="IPR046349">
    <property type="entry name" value="C1-like_sf"/>
</dbReference>
<comment type="caution">
    <text evidence="3">The sequence shown here is derived from an EMBL/GenBank/DDBJ whole genome shotgun (WGS) entry which is preliminary data.</text>
</comment>
<feature type="domain" description="DC1" evidence="2">
    <location>
        <begin position="11"/>
        <end position="57"/>
    </location>
</feature>
<dbReference type="InterPro" id="IPR004146">
    <property type="entry name" value="DC1"/>
</dbReference>
<protein>
    <recommendedName>
        <fullName evidence="2">DC1 domain-containing protein</fullName>
    </recommendedName>
</protein>
<sequence>MAQQEDTISHFSHPGHELVKRHYTGPSFLCDMCWEHLSGPAYGCGAGCDFCIHESCAADPQTLSSEAHHAHPLVLVQTRRDVVAHICDVCVGDCAAGCFLYRCPPCGFDMHPRCARLPQARITLLAIHSRHSGHDLTLVVADDGRCAAACGGGAAGRAWYYRCTACNVDFHVSCAATVGDDNNGARQAGHDANNVVELIHRAGAAQMKIQAAMMQERIAAKGFRSASDLLSPSCKFPLHPYFD</sequence>
<evidence type="ECO:0000259" key="2">
    <source>
        <dbReference type="Pfam" id="PF03107"/>
    </source>
</evidence>